<dbReference type="Pfam" id="PF00651">
    <property type="entry name" value="BTB"/>
    <property type="match status" value="1"/>
</dbReference>
<sequence length="674" mass="74005">MATETGTLTALYGAGGAAAGGEQQYSLRWNDFHSSMVSSFRRLRDEEDFVDVTLACAGATFTAHKVVLSACSPYFRRLLKANPCQHPIVILRDVHDKDMESLLRFMYQGEVHIGQEQLKEFLRAAQLLQVRGLTDVPAPAPMTTLDQKASPSASSWTETGSGASREGREGGQQREGRRPRKPDDGANNTPPPKRARSSDLYQAQMKSRTEQLLSVQGASPERLGTNGHELALFGQAMDTSQNPHLSGVSNNLSGDGEESSSDAGASDTEGETRAKQEPIDYDDPATMANTNGTLPHNFPGLLNLPGFPGLPGPSGIPDNYGGCRRTQDLLRVRATDPRPCPKCGKIYRSAHTLRTHLEDKHTVCPGYRCVLCGTVAKSRNSLHSHMSRQHRGISTKDLPVLQMPTRFDPELASQLLAKAGVKVSPEQLRARASPTGPRRSDIKLDAKSAASESSSICGDNDNDDLSQSRYQDSIPVSPPHINNLANTTITKVPAVRAVTAKTVENLPHGLAGLKHDDFPPAYGGNSALLDTYLQYIGENMFAGMNAKLAHFNALHTDRKSYEEPSPQMGSLPPPPTNLAHQRYLKQMQRQYTENMSKPDIMRDSDEPLDLGKERQRNDSISETDTEKHDLTDKDNGKDYYKDYNEDDRRGNSEDPENNGQDDGDYSDEEHNKNS</sequence>
<feature type="region of interest" description="Disordered" evidence="4">
    <location>
        <begin position="559"/>
        <end position="578"/>
    </location>
</feature>
<accession>A0A9R0E3M3</accession>
<evidence type="ECO:0000256" key="1">
    <source>
        <dbReference type="ARBA" id="ARBA00004123"/>
    </source>
</evidence>
<keyword evidence="3" id="KW-0479">Metal-binding</keyword>
<keyword evidence="3" id="KW-0863">Zinc-finger</keyword>
<dbReference type="PROSITE" id="PS00028">
    <property type="entry name" value="ZINC_FINGER_C2H2_1"/>
    <property type="match status" value="1"/>
</dbReference>
<feature type="region of interest" description="Disordered" evidence="4">
    <location>
        <begin position="137"/>
        <end position="213"/>
    </location>
</feature>
<dbReference type="GO" id="GO:0048666">
    <property type="term" value="P:neuron development"/>
    <property type="evidence" value="ECO:0007669"/>
    <property type="project" value="UniProtKB-ARBA"/>
</dbReference>
<organism evidence="7 8">
    <name type="scientific">Spodoptera frugiperda</name>
    <name type="common">Fall armyworm</name>
    <dbReference type="NCBI Taxonomy" id="7108"/>
    <lineage>
        <taxon>Eukaryota</taxon>
        <taxon>Metazoa</taxon>
        <taxon>Ecdysozoa</taxon>
        <taxon>Arthropoda</taxon>
        <taxon>Hexapoda</taxon>
        <taxon>Insecta</taxon>
        <taxon>Pterygota</taxon>
        <taxon>Neoptera</taxon>
        <taxon>Endopterygota</taxon>
        <taxon>Lepidoptera</taxon>
        <taxon>Glossata</taxon>
        <taxon>Ditrysia</taxon>
        <taxon>Noctuoidea</taxon>
        <taxon>Noctuidae</taxon>
        <taxon>Amphipyrinae</taxon>
        <taxon>Spodoptera</taxon>
    </lineage>
</organism>
<evidence type="ECO:0000256" key="2">
    <source>
        <dbReference type="ARBA" id="ARBA00023242"/>
    </source>
</evidence>
<feature type="compositionally biased region" description="Polar residues" evidence="4">
    <location>
        <begin position="199"/>
        <end position="213"/>
    </location>
</feature>
<dbReference type="GO" id="GO:0006357">
    <property type="term" value="P:regulation of transcription by RNA polymerase II"/>
    <property type="evidence" value="ECO:0007669"/>
    <property type="project" value="TreeGrafter"/>
</dbReference>
<dbReference type="PANTHER" id="PTHR23110:SF98">
    <property type="entry name" value="PRE-LOLA-G, ISOFORM C-RELATED"/>
    <property type="match status" value="1"/>
</dbReference>
<evidence type="ECO:0000313" key="8">
    <source>
        <dbReference type="RefSeq" id="XP_050557811.1"/>
    </source>
</evidence>
<dbReference type="SUPFAM" id="SSF57667">
    <property type="entry name" value="beta-beta-alpha zinc fingers"/>
    <property type="match status" value="1"/>
</dbReference>
<dbReference type="SUPFAM" id="SSF54695">
    <property type="entry name" value="POZ domain"/>
    <property type="match status" value="1"/>
</dbReference>
<dbReference type="SMART" id="SM00355">
    <property type="entry name" value="ZnF_C2H2"/>
    <property type="match status" value="2"/>
</dbReference>
<dbReference type="AlphaFoldDB" id="A0A9R0E3M3"/>
<comment type="subcellular location">
    <subcellularLocation>
        <location evidence="1">Nucleus</location>
    </subcellularLocation>
</comment>
<feature type="region of interest" description="Disordered" evidence="4">
    <location>
        <begin position="425"/>
        <end position="479"/>
    </location>
</feature>
<dbReference type="PROSITE" id="PS50097">
    <property type="entry name" value="BTB"/>
    <property type="match status" value="1"/>
</dbReference>
<feature type="compositionally biased region" description="Basic and acidic residues" evidence="4">
    <location>
        <begin position="165"/>
        <end position="184"/>
    </location>
</feature>
<dbReference type="Pfam" id="PF00096">
    <property type="entry name" value="zf-C2H2"/>
    <property type="match status" value="1"/>
</dbReference>
<evidence type="ECO:0000256" key="3">
    <source>
        <dbReference type="PROSITE-ProRule" id="PRU00042"/>
    </source>
</evidence>
<feature type="compositionally biased region" description="Polar residues" evidence="4">
    <location>
        <begin position="144"/>
        <end position="159"/>
    </location>
</feature>
<name>A0A9R0E3M3_SPOFR</name>
<dbReference type="GO" id="GO:0005634">
    <property type="term" value="C:nucleus"/>
    <property type="evidence" value="ECO:0007669"/>
    <property type="project" value="UniProtKB-SubCell"/>
</dbReference>
<feature type="region of interest" description="Disordered" evidence="4">
    <location>
        <begin position="592"/>
        <end position="674"/>
    </location>
</feature>
<keyword evidence="3" id="KW-0862">Zinc</keyword>
<dbReference type="PANTHER" id="PTHR23110">
    <property type="entry name" value="BTB DOMAIN TRANSCRIPTION FACTOR"/>
    <property type="match status" value="1"/>
</dbReference>
<dbReference type="InterPro" id="IPR013087">
    <property type="entry name" value="Znf_C2H2_type"/>
</dbReference>
<dbReference type="InterPro" id="IPR051095">
    <property type="entry name" value="Dros_DevTransReg"/>
</dbReference>
<dbReference type="InterPro" id="IPR011333">
    <property type="entry name" value="SKP1/BTB/POZ_sf"/>
</dbReference>
<dbReference type="Gene3D" id="3.30.160.60">
    <property type="entry name" value="Classic Zinc Finger"/>
    <property type="match status" value="1"/>
</dbReference>
<keyword evidence="2" id="KW-0539">Nucleus</keyword>
<feature type="domain" description="C2H2-type" evidence="6">
    <location>
        <begin position="367"/>
        <end position="395"/>
    </location>
</feature>
<dbReference type="OrthoDB" id="10261408at2759"/>
<dbReference type="RefSeq" id="XP_050557811.1">
    <property type="nucleotide sequence ID" value="XM_050701854.1"/>
</dbReference>
<protein>
    <submittedName>
        <fullName evidence="8">Protein abrupt-like isoform X1</fullName>
    </submittedName>
</protein>
<dbReference type="GO" id="GO:0003006">
    <property type="term" value="P:developmental process involved in reproduction"/>
    <property type="evidence" value="ECO:0007669"/>
    <property type="project" value="UniProtKB-ARBA"/>
</dbReference>
<feature type="compositionally biased region" description="Polar residues" evidence="4">
    <location>
        <begin position="239"/>
        <end position="252"/>
    </location>
</feature>
<dbReference type="InterPro" id="IPR036236">
    <property type="entry name" value="Znf_C2H2_sf"/>
</dbReference>
<proteinExistence type="predicted"/>
<reference evidence="8" key="1">
    <citation type="submission" date="2025-08" db="UniProtKB">
        <authorList>
            <consortium name="RefSeq"/>
        </authorList>
    </citation>
    <scope>IDENTIFICATION</scope>
    <source>
        <tissue evidence="8">Whole larval tissue</tissue>
    </source>
</reference>
<dbReference type="PROSITE" id="PS50157">
    <property type="entry name" value="ZINC_FINGER_C2H2_2"/>
    <property type="match status" value="2"/>
</dbReference>
<keyword evidence="7" id="KW-1185">Reference proteome</keyword>
<gene>
    <name evidence="8" type="primary">LOC126911987</name>
</gene>
<dbReference type="SMART" id="SM00225">
    <property type="entry name" value="BTB"/>
    <property type="match status" value="1"/>
</dbReference>
<evidence type="ECO:0000259" key="6">
    <source>
        <dbReference type="PROSITE" id="PS50157"/>
    </source>
</evidence>
<dbReference type="Proteomes" id="UP000829999">
    <property type="component" value="Chromosome 1"/>
</dbReference>
<dbReference type="GO" id="GO:0048513">
    <property type="term" value="P:animal organ development"/>
    <property type="evidence" value="ECO:0007669"/>
    <property type="project" value="UniProtKB-ARBA"/>
</dbReference>
<feature type="compositionally biased region" description="Basic and acidic residues" evidence="4">
    <location>
        <begin position="599"/>
        <end position="652"/>
    </location>
</feature>
<evidence type="ECO:0000256" key="4">
    <source>
        <dbReference type="SAM" id="MobiDB-lite"/>
    </source>
</evidence>
<dbReference type="InterPro" id="IPR000210">
    <property type="entry name" value="BTB/POZ_dom"/>
</dbReference>
<feature type="domain" description="BTB" evidence="5">
    <location>
        <begin position="50"/>
        <end position="115"/>
    </location>
</feature>
<evidence type="ECO:0000259" key="5">
    <source>
        <dbReference type="PROSITE" id="PS50097"/>
    </source>
</evidence>
<dbReference type="CDD" id="cd18315">
    <property type="entry name" value="BTB_POZ_BAB-like"/>
    <property type="match status" value="1"/>
</dbReference>
<dbReference type="GeneID" id="126911987"/>
<feature type="domain" description="C2H2-type" evidence="6">
    <location>
        <begin position="338"/>
        <end position="362"/>
    </location>
</feature>
<dbReference type="GO" id="GO:0008270">
    <property type="term" value="F:zinc ion binding"/>
    <property type="evidence" value="ECO:0007669"/>
    <property type="project" value="UniProtKB-KW"/>
</dbReference>
<dbReference type="Gene3D" id="3.30.710.10">
    <property type="entry name" value="Potassium Channel Kv1.1, Chain A"/>
    <property type="match status" value="1"/>
</dbReference>
<dbReference type="CTD" id="34560"/>
<feature type="region of interest" description="Disordered" evidence="4">
    <location>
        <begin position="239"/>
        <end position="294"/>
    </location>
</feature>
<feature type="compositionally biased region" description="Acidic residues" evidence="4">
    <location>
        <begin position="653"/>
        <end position="667"/>
    </location>
</feature>
<evidence type="ECO:0000313" key="7">
    <source>
        <dbReference type="Proteomes" id="UP000829999"/>
    </source>
</evidence>